<protein>
    <submittedName>
        <fullName evidence="3">Uncharacterized protein</fullName>
    </submittedName>
</protein>
<gene>
    <name evidence="3" type="ORF">RNJ44_02329</name>
</gene>
<accession>A0ABR4NN77</accession>
<dbReference type="Proteomes" id="UP001623330">
    <property type="component" value="Unassembled WGS sequence"/>
</dbReference>
<evidence type="ECO:0000256" key="2">
    <source>
        <dbReference type="SAM" id="Phobius"/>
    </source>
</evidence>
<name>A0ABR4NN77_9SACH</name>
<feature type="region of interest" description="Disordered" evidence="1">
    <location>
        <begin position="476"/>
        <end position="534"/>
    </location>
</feature>
<keyword evidence="4" id="KW-1185">Reference proteome</keyword>
<organism evidence="3 4">
    <name type="scientific">Nakaseomyces bracarensis</name>
    <dbReference type="NCBI Taxonomy" id="273131"/>
    <lineage>
        <taxon>Eukaryota</taxon>
        <taxon>Fungi</taxon>
        <taxon>Dikarya</taxon>
        <taxon>Ascomycota</taxon>
        <taxon>Saccharomycotina</taxon>
        <taxon>Saccharomycetes</taxon>
        <taxon>Saccharomycetales</taxon>
        <taxon>Saccharomycetaceae</taxon>
        <taxon>Nakaseomyces</taxon>
    </lineage>
</organism>
<proteinExistence type="predicted"/>
<dbReference type="EMBL" id="JBEVYD010000012">
    <property type="protein sequence ID" value="KAL3229242.1"/>
    <property type="molecule type" value="Genomic_DNA"/>
</dbReference>
<feature type="compositionally biased region" description="Polar residues" evidence="1">
    <location>
        <begin position="494"/>
        <end position="503"/>
    </location>
</feature>
<evidence type="ECO:0000313" key="3">
    <source>
        <dbReference type="EMBL" id="KAL3229242.1"/>
    </source>
</evidence>
<keyword evidence="2" id="KW-0472">Membrane</keyword>
<comment type="caution">
    <text evidence="3">The sequence shown here is derived from an EMBL/GenBank/DDBJ whole genome shotgun (WGS) entry which is preliminary data.</text>
</comment>
<feature type="region of interest" description="Disordered" evidence="1">
    <location>
        <begin position="265"/>
        <end position="286"/>
    </location>
</feature>
<evidence type="ECO:0000256" key="1">
    <source>
        <dbReference type="SAM" id="MobiDB-lite"/>
    </source>
</evidence>
<keyword evidence="2" id="KW-1133">Transmembrane helix</keyword>
<evidence type="ECO:0000313" key="4">
    <source>
        <dbReference type="Proteomes" id="UP001623330"/>
    </source>
</evidence>
<reference evidence="3 4" key="1">
    <citation type="submission" date="2024-05" db="EMBL/GenBank/DDBJ databases">
        <title>Long read based assembly of the Candida bracarensis genome reveals expanded adhesin content.</title>
        <authorList>
            <person name="Marcet-Houben M."/>
            <person name="Ksiezopolska E."/>
            <person name="Gabaldon T."/>
        </authorList>
    </citation>
    <scope>NUCLEOTIDE SEQUENCE [LARGE SCALE GENOMIC DNA]</scope>
    <source>
        <strain evidence="3 4">CBM6</strain>
    </source>
</reference>
<feature type="transmembrane region" description="Helical" evidence="2">
    <location>
        <begin position="373"/>
        <end position="395"/>
    </location>
</feature>
<keyword evidence="2" id="KW-0812">Transmembrane</keyword>
<sequence length="583" mass="62641">MVQNNGTNLENSYASMTTDELNLQTRDNSNISSNNLGNTPNSGKTISTINNPGNTISTTDNLGIKISTTDNLGNTISTTTNLGNTIPTIAPGNGTEGPTSVYNSYSNTNTMDNGNTTIGNDISSNPYASSTPQQMNSTSTNTWPSSTSVNLPVANNMTQATSYSSTSLDAGVNNRTLGTVSSTQKSSIFSTSSIVLPLQTSIMTKYNSSISQAVSLQNNTTTSLIPKASTITSTTAASSRSSSKRQFSSSLTTITSLSPIESTTVSSSSITSMPSETTSSTSSSKAPYISSFASKNYMVYIYDQRYEFTDATTTFDADIPTKTKIPRGKDITASFAAPTSVITTDAAYYKAALAGTLDFNSKQQDARVRNGKIIGGVVGSIGGLIICLSICWFVFYTRKRRNRSNSCYDDDLTSIKDEKASYYGFTADSTPRKPTASVLDLGFSNQKIKGIFKKRYDTPEQTHRRRKSLANTNPFQDEFDFDKRLPSPPMKSKPTLTGDQVSVHQDEEEYPSIPHLLLPDSDVDSNPGDFGTPESAEQFSYVSSLNSYAGSSIIHSSVGDYSTLSPTSIHISDSGSLERELPF</sequence>